<dbReference type="EMBL" id="JQDR03001631">
    <property type="protein sequence ID" value="KAA0203448.1"/>
    <property type="molecule type" value="Genomic_DNA"/>
</dbReference>
<dbReference type="GO" id="GO:0005262">
    <property type="term" value="F:calcium channel activity"/>
    <property type="evidence" value="ECO:0007669"/>
    <property type="project" value="TreeGrafter"/>
</dbReference>
<evidence type="ECO:0000256" key="4">
    <source>
        <dbReference type="ARBA" id="ARBA00022692"/>
    </source>
</evidence>
<evidence type="ECO:0000313" key="8">
    <source>
        <dbReference type="EMBL" id="KAA0203448.1"/>
    </source>
</evidence>
<evidence type="ECO:0000256" key="5">
    <source>
        <dbReference type="ARBA" id="ARBA00022989"/>
    </source>
</evidence>
<comment type="caution">
    <text evidence="8">The sequence shown here is derived from an EMBL/GenBank/DDBJ whole genome shotgun (WGS) entry which is preliminary data.</text>
</comment>
<evidence type="ECO:0000256" key="1">
    <source>
        <dbReference type="ARBA" id="ARBA00004141"/>
    </source>
</evidence>
<dbReference type="InterPro" id="IPR004481">
    <property type="entry name" value="K/Na/Ca-exchanger"/>
</dbReference>
<evidence type="ECO:0000256" key="6">
    <source>
        <dbReference type="ARBA" id="ARBA00023136"/>
    </source>
</evidence>
<keyword evidence="4 7" id="KW-0812">Transmembrane</keyword>
<sequence>MSFLLTGLGENDDPGAIPRPPPVQEVDAAQPQMMAPTMKDDDSNPWQAPLGVTERLYWGATLPLVAVHHFTIPDCRRARWRSWFLLTFIMSMVWISLYSYVMVWMITIIGERDYEPCDHCSLYII</sequence>
<comment type="subcellular location">
    <subcellularLocation>
        <location evidence="1">Membrane</location>
        <topology evidence="1">Multi-pass membrane protein</topology>
    </subcellularLocation>
</comment>
<comment type="similarity">
    <text evidence="2">Belongs to the Ca(2+):cation antiporter (CaCA) (TC 2.A.19) family. SLC24A subfamily.</text>
</comment>
<dbReference type="PANTHER" id="PTHR10846:SF74">
    <property type="entry name" value="SODIUM_POTASSIUM_CALCIUM EXCHANGER CG1090-RELATED"/>
    <property type="match status" value="1"/>
</dbReference>
<keyword evidence="5 7" id="KW-1133">Transmembrane helix</keyword>
<evidence type="ECO:0000256" key="3">
    <source>
        <dbReference type="ARBA" id="ARBA00022449"/>
    </source>
</evidence>
<organism evidence="8">
    <name type="scientific">Hyalella azteca</name>
    <name type="common">Amphipod</name>
    <dbReference type="NCBI Taxonomy" id="294128"/>
    <lineage>
        <taxon>Eukaryota</taxon>
        <taxon>Metazoa</taxon>
        <taxon>Ecdysozoa</taxon>
        <taxon>Arthropoda</taxon>
        <taxon>Crustacea</taxon>
        <taxon>Multicrustacea</taxon>
        <taxon>Malacostraca</taxon>
        <taxon>Eumalacostraca</taxon>
        <taxon>Peracarida</taxon>
        <taxon>Amphipoda</taxon>
        <taxon>Senticaudata</taxon>
        <taxon>Talitrida</taxon>
        <taxon>Talitroidea</taxon>
        <taxon>Hyalellidae</taxon>
        <taxon>Hyalella</taxon>
    </lineage>
</organism>
<keyword evidence="3" id="KW-0050">Antiport</keyword>
<evidence type="ECO:0000256" key="7">
    <source>
        <dbReference type="SAM" id="Phobius"/>
    </source>
</evidence>
<protein>
    <submittedName>
        <fullName evidence="8">Uncharacterized protein</fullName>
    </submittedName>
</protein>
<reference evidence="8" key="1">
    <citation type="submission" date="2014-08" db="EMBL/GenBank/DDBJ databases">
        <authorList>
            <person name="Murali S."/>
            <person name="Richards S."/>
            <person name="Bandaranaike D."/>
            <person name="Bellair M."/>
            <person name="Blankenburg K."/>
            <person name="Chao H."/>
            <person name="Dinh H."/>
            <person name="Doddapaneni H."/>
            <person name="Dugan-Rocha S."/>
            <person name="Elkadiri S."/>
            <person name="Gnanaolivu R."/>
            <person name="Hughes D."/>
            <person name="Lee S."/>
            <person name="Li M."/>
            <person name="Ming W."/>
            <person name="Munidasa M."/>
            <person name="Muniz J."/>
            <person name="Nguyen L."/>
            <person name="Osuji N."/>
            <person name="Pu L.-L."/>
            <person name="Puazo M."/>
            <person name="Skinner E."/>
            <person name="Qu C."/>
            <person name="Quiroz J."/>
            <person name="Raj R."/>
            <person name="Weissenberger G."/>
            <person name="Xin Y."/>
            <person name="Zou X."/>
            <person name="Han Y."/>
            <person name="Worley K."/>
            <person name="Muzny D."/>
            <person name="Gibbs R."/>
        </authorList>
    </citation>
    <scope>NUCLEOTIDE SEQUENCE</scope>
    <source>
        <strain evidence="8">HAZT.00-mixed</strain>
        <tissue evidence="8">Whole organism</tissue>
    </source>
</reference>
<accession>A0A6A0HCB7</accession>
<dbReference type="GO" id="GO:0006874">
    <property type="term" value="P:intracellular calcium ion homeostasis"/>
    <property type="evidence" value="ECO:0007669"/>
    <property type="project" value="TreeGrafter"/>
</dbReference>
<feature type="transmembrane region" description="Helical" evidence="7">
    <location>
        <begin position="83"/>
        <end position="106"/>
    </location>
</feature>
<keyword evidence="6 7" id="KW-0472">Membrane</keyword>
<name>A0A6A0HCB7_HYAAZ</name>
<dbReference type="GO" id="GO:0008273">
    <property type="term" value="F:calcium, potassium:sodium antiporter activity"/>
    <property type="evidence" value="ECO:0007669"/>
    <property type="project" value="TreeGrafter"/>
</dbReference>
<reference evidence="8" key="3">
    <citation type="submission" date="2019-06" db="EMBL/GenBank/DDBJ databases">
        <authorList>
            <person name="Poynton C."/>
            <person name="Hasenbein S."/>
            <person name="Benoit J.B."/>
            <person name="Sepulveda M.S."/>
            <person name="Poelchau M.F."/>
            <person name="Murali S.C."/>
            <person name="Chen S."/>
            <person name="Glastad K.M."/>
            <person name="Werren J.H."/>
            <person name="Vineis J.H."/>
            <person name="Bowen J.L."/>
            <person name="Friedrich M."/>
            <person name="Jones J."/>
            <person name="Robertson H.M."/>
            <person name="Feyereisen R."/>
            <person name="Mechler-Hickson A."/>
            <person name="Mathers N."/>
            <person name="Lee C.E."/>
            <person name="Colbourne J.K."/>
            <person name="Biales A."/>
            <person name="Johnston J.S."/>
            <person name="Wellborn G.A."/>
            <person name="Rosendale A.J."/>
            <person name="Cridge A.G."/>
            <person name="Munoz-Torres M.C."/>
            <person name="Bain P.A."/>
            <person name="Manny A.R."/>
            <person name="Major K.M."/>
            <person name="Lambert F.N."/>
            <person name="Vulpe C.D."/>
            <person name="Tuck P."/>
            <person name="Blalock B.J."/>
            <person name="Lin Y.-Y."/>
            <person name="Smith M.E."/>
            <person name="Ochoa-Acuna H."/>
            <person name="Chen M.-J.M."/>
            <person name="Childers C.P."/>
            <person name="Qu J."/>
            <person name="Dugan S."/>
            <person name="Lee S.L."/>
            <person name="Chao H."/>
            <person name="Dinh H."/>
            <person name="Han Y."/>
            <person name="Doddapaneni H."/>
            <person name="Worley K.C."/>
            <person name="Muzny D.M."/>
            <person name="Gibbs R.A."/>
            <person name="Richards S."/>
        </authorList>
    </citation>
    <scope>NUCLEOTIDE SEQUENCE</scope>
    <source>
        <strain evidence="8">HAZT.00-mixed</strain>
        <tissue evidence="8">Whole organism</tissue>
    </source>
</reference>
<dbReference type="Proteomes" id="UP000711488">
    <property type="component" value="Unassembled WGS sequence"/>
</dbReference>
<gene>
    <name evidence="8" type="ORF">HAZT_HAZT005701</name>
</gene>
<proteinExistence type="inferred from homology"/>
<dbReference type="PANTHER" id="PTHR10846">
    <property type="entry name" value="SODIUM/POTASSIUM/CALCIUM EXCHANGER"/>
    <property type="match status" value="1"/>
</dbReference>
<dbReference type="AlphaFoldDB" id="A0A6A0HCB7"/>
<dbReference type="GO" id="GO:0005886">
    <property type="term" value="C:plasma membrane"/>
    <property type="evidence" value="ECO:0007669"/>
    <property type="project" value="TreeGrafter"/>
</dbReference>
<keyword evidence="3" id="KW-0813">Transport</keyword>
<reference evidence="8" key="2">
    <citation type="journal article" date="2018" name="Environ. Sci. Technol.">
        <title>The Toxicogenome of Hyalella azteca: A Model for Sediment Ecotoxicology and Evolutionary Toxicology.</title>
        <authorList>
            <person name="Poynton H.C."/>
            <person name="Hasenbein S."/>
            <person name="Benoit J.B."/>
            <person name="Sepulveda M.S."/>
            <person name="Poelchau M.F."/>
            <person name="Hughes D.S.T."/>
            <person name="Murali S.C."/>
            <person name="Chen S."/>
            <person name="Glastad K.M."/>
            <person name="Goodisman M.A.D."/>
            <person name="Werren J.H."/>
            <person name="Vineis J.H."/>
            <person name="Bowen J.L."/>
            <person name="Friedrich M."/>
            <person name="Jones J."/>
            <person name="Robertson H.M."/>
            <person name="Feyereisen R."/>
            <person name="Mechler-Hickson A."/>
            <person name="Mathers N."/>
            <person name="Lee C.E."/>
            <person name="Colbourne J.K."/>
            <person name="Biales A."/>
            <person name="Johnston J.S."/>
            <person name="Wellborn G.A."/>
            <person name="Rosendale A.J."/>
            <person name="Cridge A.G."/>
            <person name="Munoz-Torres M.C."/>
            <person name="Bain P.A."/>
            <person name="Manny A.R."/>
            <person name="Major K.M."/>
            <person name="Lambert F.N."/>
            <person name="Vulpe C.D."/>
            <person name="Tuck P."/>
            <person name="Blalock B.J."/>
            <person name="Lin Y.Y."/>
            <person name="Smith M.E."/>
            <person name="Ochoa-Acuna H."/>
            <person name="Chen M.M."/>
            <person name="Childers C.P."/>
            <person name="Qu J."/>
            <person name="Dugan S."/>
            <person name="Lee S.L."/>
            <person name="Chao H."/>
            <person name="Dinh H."/>
            <person name="Han Y."/>
            <person name="Doddapaneni H."/>
            <person name="Worley K.C."/>
            <person name="Muzny D.M."/>
            <person name="Gibbs R.A."/>
            <person name="Richards S."/>
        </authorList>
    </citation>
    <scope>NUCLEOTIDE SEQUENCE</scope>
    <source>
        <strain evidence="8">HAZT.00-mixed</strain>
        <tissue evidence="8">Whole organism</tissue>
    </source>
</reference>
<evidence type="ECO:0000256" key="2">
    <source>
        <dbReference type="ARBA" id="ARBA00005364"/>
    </source>
</evidence>